<organism evidence="6 7">
    <name type="scientific">Paraburkholderia phenazinium</name>
    <dbReference type="NCBI Taxonomy" id="60549"/>
    <lineage>
        <taxon>Bacteria</taxon>
        <taxon>Pseudomonadati</taxon>
        <taxon>Pseudomonadota</taxon>
        <taxon>Betaproteobacteria</taxon>
        <taxon>Burkholderiales</taxon>
        <taxon>Burkholderiaceae</taxon>
        <taxon>Paraburkholderia</taxon>
    </lineage>
</organism>
<dbReference type="PANTHER" id="PTHR30537:SF5">
    <property type="entry name" value="HTH-TYPE TRANSCRIPTIONAL ACTIVATOR TTDR-RELATED"/>
    <property type="match status" value="1"/>
</dbReference>
<protein>
    <submittedName>
        <fullName evidence="6">DNA-binding transcriptional regulator, LysR family</fullName>
    </submittedName>
</protein>
<evidence type="ECO:0000256" key="4">
    <source>
        <dbReference type="ARBA" id="ARBA00023163"/>
    </source>
</evidence>
<dbReference type="Proteomes" id="UP000185151">
    <property type="component" value="Unassembled WGS sequence"/>
</dbReference>
<keyword evidence="2" id="KW-0805">Transcription regulation</keyword>
<dbReference type="Gene3D" id="3.40.190.10">
    <property type="entry name" value="Periplasmic binding protein-like II"/>
    <property type="match status" value="2"/>
</dbReference>
<evidence type="ECO:0000259" key="5">
    <source>
        <dbReference type="PROSITE" id="PS50931"/>
    </source>
</evidence>
<evidence type="ECO:0000256" key="1">
    <source>
        <dbReference type="ARBA" id="ARBA00009437"/>
    </source>
</evidence>
<evidence type="ECO:0000313" key="6">
    <source>
        <dbReference type="EMBL" id="SIO28066.1"/>
    </source>
</evidence>
<dbReference type="InterPro" id="IPR036390">
    <property type="entry name" value="WH_DNA-bd_sf"/>
</dbReference>
<dbReference type="InterPro" id="IPR036388">
    <property type="entry name" value="WH-like_DNA-bd_sf"/>
</dbReference>
<dbReference type="InterPro" id="IPR000847">
    <property type="entry name" value="LysR_HTH_N"/>
</dbReference>
<dbReference type="PRINTS" id="PR00039">
    <property type="entry name" value="HTHLYSR"/>
</dbReference>
<evidence type="ECO:0000256" key="3">
    <source>
        <dbReference type="ARBA" id="ARBA00023125"/>
    </source>
</evidence>
<evidence type="ECO:0000256" key="2">
    <source>
        <dbReference type="ARBA" id="ARBA00023015"/>
    </source>
</evidence>
<dbReference type="EMBL" id="FSRU01000001">
    <property type="protein sequence ID" value="SIO28066.1"/>
    <property type="molecule type" value="Genomic_DNA"/>
</dbReference>
<dbReference type="FunFam" id="1.10.10.10:FF:000001">
    <property type="entry name" value="LysR family transcriptional regulator"/>
    <property type="match status" value="1"/>
</dbReference>
<dbReference type="Pfam" id="PF03466">
    <property type="entry name" value="LysR_substrate"/>
    <property type="match status" value="1"/>
</dbReference>
<dbReference type="SUPFAM" id="SSF53850">
    <property type="entry name" value="Periplasmic binding protein-like II"/>
    <property type="match status" value="1"/>
</dbReference>
<dbReference type="InterPro" id="IPR005119">
    <property type="entry name" value="LysR_subst-bd"/>
</dbReference>
<evidence type="ECO:0000313" key="7">
    <source>
        <dbReference type="Proteomes" id="UP000185151"/>
    </source>
</evidence>
<reference evidence="6 7" key="1">
    <citation type="submission" date="2016-11" db="EMBL/GenBank/DDBJ databases">
        <authorList>
            <person name="Jaros S."/>
            <person name="Januszkiewicz K."/>
            <person name="Wedrychowicz H."/>
        </authorList>
    </citation>
    <scope>NUCLEOTIDE SEQUENCE [LARGE SCALE GENOMIC DNA]</scope>
    <source>
        <strain evidence="6 7">GAS95</strain>
    </source>
</reference>
<dbReference type="PANTHER" id="PTHR30537">
    <property type="entry name" value="HTH-TYPE TRANSCRIPTIONAL REGULATOR"/>
    <property type="match status" value="1"/>
</dbReference>
<dbReference type="CDD" id="cd08432">
    <property type="entry name" value="PBP2_GcdR_TrpI_HvrB_AmpR_like"/>
    <property type="match status" value="1"/>
</dbReference>
<dbReference type="GO" id="GO:0003677">
    <property type="term" value="F:DNA binding"/>
    <property type="evidence" value="ECO:0007669"/>
    <property type="project" value="UniProtKB-KW"/>
</dbReference>
<keyword evidence="7" id="KW-1185">Reference proteome</keyword>
<accession>A0A1N6I7Q9</accession>
<dbReference type="Gene3D" id="1.10.10.10">
    <property type="entry name" value="Winged helix-like DNA-binding domain superfamily/Winged helix DNA-binding domain"/>
    <property type="match status" value="1"/>
</dbReference>
<dbReference type="PROSITE" id="PS50931">
    <property type="entry name" value="HTH_LYSR"/>
    <property type="match status" value="1"/>
</dbReference>
<dbReference type="SUPFAM" id="SSF46785">
    <property type="entry name" value="Winged helix' DNA-binding domain"/>
    <property type="match status" value="1"/>
</dbReference>
<sequence>MRGLHVATQRKRLPPLNTIAAFEASARLMSFTRAAEELHLSQGAVSRQIQVLEERMGVPLFNRRHKEIQLTRAGLIFQQAIAQSLNSIRRAVTMIETLDTSTVTIAASNAMASFWLMPAIIDFRSQYPDIDIRVLASNSPVDPWQEPVDLAIRYGDGHWPNLTKVKLFEEEIFPVCAASYQREHNIESIQDLLKCELIELDSGISEFNSWDVWFERTGFQPGVLHKNITVSNYDLVYRAACSGKGVALAWAYGIPHDARETLLVRPLDISIKTGLFEYIIYAENEELSAPARTFLEWLIDFAKRSLWT</sequence>
<comment type="similarity">
    <text evidence="1">Belongs to the LysR transcriptional regulatory family.</text>
</comment>
<dbReference type="Pfam" id="PF00126">
    <property type="entry name" value="HTH_1"/>
    <property type="match status" value="1"/>
</dbReference>
<name>A0A1N6I7Q9_9BURK</name>
<keyword evidence="4" id="KW-0804">Transcription</keyword>
<feature type="domain" description="HTH lysR-type" evidence="5">
    <location>
        <begin position="14"/>
        <end position="71"/>
    </location>
</feature>
<dbReference type="AlphaFoldDB" id="A0A1N6I7Q9"/>
<gene>
    <name evidence="6" type="ORF">SAMN05444165_1898</name>
</gene>
<keyword evidence="3 6" id="KW-0238">DNA-binding</keyword>
<dbReference type="InterPro" id="IPR058163">
    <property type="entry name" value="LysR-type_TF_proteobact-type"/>
</dbReference>
<dbReference type="GO" id="GO:0003700">
    <property type="term" value="F:DNA-binding transcription factor activity"/>
    <property type="evidence" value="ECO:0007669"/>
    <property type="project" value="InterPro"/>
</dbReference>
<proteinExistence type="inferred from homology"/>